<evidence type="ECO:0000256" key="3">
    <source>
        <dbReference type="ARBA" id="ARBA00022692"/>
    </source>
</evidence>
<keyword evidence="9" id="KW-1185">Reference proteome</keyword>
<feature type="transmembrane region" description="Helical" evidence="6">
    <location>
        <begin position="419"/>
        <end position="439"/>
    </location>
</feature>
<accession>A0A1E7DS15</accession>
<feature type="transmembrane region" description="Helical" evidence="6">
    <location>
        <begin position="241"/>
        <end position="259"/>
    </location>
</feature>
<dbReference type="Pfam" id="PF03600">
    <property type="entry name" value="CitMHS"/>
    <property type="match status" value="1"/>
</dbReference>
<evidence type="ECO:0000313" key="8">
    <source>
        <dbReference type="EMBL" id="OES45874.1"/>
    </source>
</evidence>
<name>A0A1E7DS15_9BACI</name>
<evidence type="ECO:0000256" key="4">
    <source>
        <dbReference type="ARBA" id="ARBA00022989"/>
    </source>
</evidence>
<feature type="transmembrane region" description="Helical" evidence="6">
    <location>
        <begin position="357"/>
        <end position="378"/>
    </location>
</feature>
<dbReference type="STRING" id="1714016.BA724_02500"/>
<dbReference type="RefSeq" id="WP_069937869.1">
    <property type="nucleotide sequence ID" value="NZ_MAMP01000012.1"/>
</dbReference>
<evidence type="ECO:0000256" key="1">
    <source>
        <dbReference type="ARBA" id="ARBA00004141"/>
    </source>
</evidence>
<comment type="caution">
    <text evidence="8">The sequence shown here is derived from an EMBL/GenBank/DDBJ whole genome shotgun (WGS) entry which is preliminary data.</text>
</comment>
<feature type="domain" description="Citrate transporter-like" evidence="7">
    <location>
        <begin position="14"/>
        <end position="387"/>
    </location>
</feature>
<keyword evidence="4 6" id="KW-1133">Transmembrane helix</keyword>
<protein>
    <submittedName>
        <fullName evidence="8">Citrate transporter</fullName>
    </submittedName>
</protein>
<dbReference type="EMBL" id="MAMP01000012">
    <property type="protein sequence ID" value="OES45874.1"/>
    <property type="molecule type" value="Genomic_DNA"/>
</dbReference>
<feature type="transmembrane region" description="Helical" evidence="6">
    <location>
        <begin position="265"/>
        <end position="282"/>
    </location>
</feature>
<feature type="transmembrane region" description="Helical" evidence="6">
    <location>
        <begin position="390"/>
        <end position="407"/>
    </location>
</feature>
<feature type="transmembrane region" description="Helical" evidence="6">
    <location>
        <begin position="294"/>
        <end position="313"/>
    </location>
</feature>
<gene>
    <name evidence="8" type="ORF">BA724_02500</name>
</gene>
<dbReference type="Proteomes" id="UP000095658">
    <property type="component" value="Unassembled WGS sequence"/>
</dbReference>
<feature type="transmembrane region" description="Helical" evidence="6">
    <location>
        <begin position="137"/>
        <end position="157"/>
    </location>
</feature>
<evidence type="ECO:0000256" key="5">
    <source>
        <dbReference type="ARBA" id="ARBA00023136"/>
    </source>
</evidence>
<reference evidence="8 9" key="1">
    <citation type="submission" date="2016-06" db="EMBL/GenBank/DDBJ databases">
        <title>Domibacillus iocasae genome sequencing.</title>
        <authorList>
            <person name="Verma A."/>
            <person name="Pal Y."/>
            <person name="Ojha A.K."/>
            <person name="Krishnamurthi S."/>
        </authorList>
    </citation>
    <scope>NUCLEOTIDE SEQUENCE [LARGE SCALE GENOMIC DNA]</scope>
    <source>
        <strain evidence="8 9">DSM 29979</strain>
    </source>
</reference>
<organism evidence="8 9">
    <name type="scientific">Domibacillus iocasae</name>
    <dbReference type="NCBI Taxonomy" id="1714016"/>
    <lineage>
        <taxon>Bacteria</taxon>
        <taxon>Bacillati</taxon>
        <taxon>Bacillota</taxon>
        <taxon>Bacilli</taxon>
        <taxon>Bacillales</taxon>
        <taxon>Bacillaceae</taxon>
        <taxon>Domibacillus</taxon>
    </lineage>
</organism>
<feature type="transmembrane region" description="Helical" evidence="6">
    <location>
        <begin position="12"/>
        <end position="41"/>
    </location>
</feature>
<feature type="transmembrane region" description="Helical" evidence="6">
    <location>
        <begin position="61"/>
        <end position="79"/>
    </location>
</feature>
<proteinExistence type="predicted"/>
<keyword evidence="3 6" id="KW-0812">Transmembrane</keyword>
<evidence type="ECO:0000256" key="6">
    <source>
        <dbReference type="SAM" id="Phobius"/>
    </source>
</evidence>
<sequence>MLAILGFSMVAVFMYLIMSGKLSALIALMIVPAAFAVFAGFGSSLGDMALAGITELAPTGVMLMFAILYFGIMIDAGLFDPVVGKILKAVKGDPMKIVVGTAVLAMIVSLDGDGTTTYMITISAMLPLYQRLKMNPLILPAVALMAVGVTNLTPWGGPTARAASALSLDMQELFNPLIPVMLAGAVWVILSAYWMGKQERKRLGILSMEELGQPGEEKSYLTFFGTAAVSEEEAKWKRPKLIWVNFTLTIVLMAMLILGVMPLPILFMLAFAIAITVNYPNVMHQKERIAAHAGNVLAVVSLVFAAGIFTGILSGTEMVDAMANSLVAIIPDSMGPHLPVITAITSMPFTFFMSNDAYYFGVLPIIAEAASAYGISPIELGRASLLGQPVHLLSPLVASTYLLVGMAKVDFGQYQRFTILWTVGTSIVMTIAAVLFGVISL</sequence>
<feature type="transmembrane region" description="Helical" evidence="6">
    <location>
        <begin position="177"/>
        <end position="196"/>
    </location>
</feature>
<keyword evidence="5 6" id="KW-0472">Membrane</keyword>
<dbReference type="GO" id="GO:0016020">
    <property type="term" value="C:membrane"/>
    <property type="evidence" value="ECO:0007669"/>
    <property type="project" value="UniProtKB-SubCell"/>
</dbReference>
<evidence type="ECO:0000259" key="7">
    <source>
        <dbReference type="Pfam" id="PF03600"/>
    </source>
</evidence>
<dbReference type="GO" id="GO:0015137">
    <property type="term" value="F:citrate transmembrane transporter activity"/>
    <property type="evidence" value="ECO:0007669"/>
    <property type="project" value="InterPro"/>
</dbReference>
<evidence type="ECO:0000313" key="9">
    <source>
        <dbReference type="Proteomes" id="UP000095658"/>
    </source>
</evidence>
<dbReference type="InterPro" id="IPR014738">
    <property type="entry name" value="Citrate_transporter"/>
</dbReference>
<dbReference type="OrthoDB" id="5329450at2"/>
<evidence type="ECO:0000256" key="2">
    <source>
        <dbReference type="ARBA" id="ARBA00022448"/>
    </source>
</evidence>
<dbReference type="NCBIfam" id="TIGR00784">
    <property type="entry name" value="citMHS"/>
    <property type="match status" value="1"/>
</dbReference>
<comment type="subcellular location">
    <subcellularLocation>
        <location evidence="1">Membrane</location>
        <topology evidence="1">Multi-pass membrane protein</topology>
    </subcellularLocation>
</comment>
<dbReference type="AlphaFoldDB" id="A0A1E7DS15"/>
<keyword evidence="2" id="KW-0813">Transport</keyword>
<dbReference type="InterPro" id="IPR004680">
    <property type="entry name" value="Cit_transptr-like_dom"/>
</dbReference>